<comment type="catalytic activity">
    <reaction evidence="2">
        <text>L-tyrosyl-[protein] + ATP = O-phospho-L-tyrosyl-[protein] + ADP + H(+)</text>
        <dbReference type="Rhea" id="RHEA:10596"/>
        <dbReference type="Rhea" id="RHEA-COMP:10136"/>
        <dbReference type="Rhea" id="RHEA-COMP:20101"/>
        <dbReference type="ChEBI" id="CHEBI:15378"/>
        <dbReference type="ChEBI" id="CHEBI:30616"/>
        <dbReference type="ChEBI" id="CHEBI:46858"/>
        <dbReference type="ChEBI" id="CHEBI:61978"/>
        <dbReference type="ChEBI" id="CHEBI:456216"/>
        <dbReference type="EC" id="2.7.10.1"/>
    </reaction>
</comment>
<evidence type="ECO:0000256" key="5">
    <source>
        <dbReference type="SAM" id="SignalP"/>
    </source>
</evidence>
<dbReference type="CDD" id="cd00192">
    <property type="entry name" value="PTKc"/>
    <property type="match status" value="1"/>
</dbReference>
<dbReference type="PROSITE" id="PS50011">
    <property type="entry name" value="PROTEIN_KINASE_DOM"/>
    <property type="match status" value="1"/>
</dbReference>
<evidence type="ECO:0000256" key="2">
    <source>
        <dbReference type="ARBA" id="ARBA00051243"/>
    </source>
</evidence>
<evidence type="ECO:0000313" key="7">
    <source>
        <dbReference type="EMBL" id="CAL8132396.1"/>
    </source>
</evidence>
<dbReference type="Pfam" id="PF07714">
    <property type="entry name" value="PK_Tyr_Ser-Thr"/>
    <property type="match status" value="1"/>
</dbReference>
<keyword evidence="4" id="KW-0812">Transmembrane</keyword>
<dbReference type="EMBL" id="CAXLJM020000092">
    <property type="protein sequence ID" value="CAL8132396.1"/>
    <property type="molecule type" value="Genomic_DNA"/>
</dbReference>
<dbReference type="PANTHER" id="PTHR24416:SF600">
    <property type="entry name" value="PDGF- AND VEGF-RECEPTOR RELATED, ISOFORM J"/>
    <property type="match status" value="1"/>
</dbReference>
<feature type="signal peptide" evidence="5">
    <location>
        <begin position="1"/>
        <end position="32"/>
    </location>
</feature>
<dbReference type="InterPro" id="IPR008266">
    <property type="entry name" value="Tyr_kinase_AS"/>
</dbReference>
<name>A0ABP1RPQ2_9HEXA</name>
<protein>
    <recommendedName>
        <fullName evidence="6">Protein kinase domain-containing protein</fullName>
    </recommendedName>
</protein>
<dbReference type="Proteomes" id="UP001642540">
    <property type="component" value="Unassembled WGS sequence"/>
</dbReference>
<dbReference type="PANTHER" id="PTHR24416">
    <property type="entry name" value="TYROSINE-PROTEIN KINASE RECEPTOR"/>
    <property type="match status" value="1"/>
</dbReference>
<keyword evidence="4" id="KW-1133">Transmembrane helix</keyword>
<keyword evidence="3" id="KW-0547">Nucleotide-binding</keyword>
<dbReference type="InterPro" id="IPR050122">
    <property type="entry name" value="RTK"/>
</dbReference>
<dbReference type="SUPFAM" id="SSF56112">
    <property type="entry name" value="Protein kinase-like (PK-like)"/>
    <property type="match status" value="1"/>
</dbReference>
<keyword evidence="4" id="KW-0472">Membrane</keyword>
<evidence type="ECO:0000256" key="1">
    <source>
        <dbReference type="ARBA" id="ARBA00004167"/>
    </source>
</evidence>
<dbReference type="InterPro" id="IPR017441">
    <property type="entry name" value="Protein_kinase_ATP_BS"/>
</dbReference>
<reference evidence="7 8" key="1">
    <citation type="submission" date="2024-08" db="EMBL/GenBank/DDBJ databases">
        <authorList>
            <person name="Cucini C."/>
            <person name="Frati F."/>
        </authorList>
    </citation>
    <scope>NUCLEOTIDE SEQUENCE [LARGE SCALE GENOMIC DNA]</scope>
</reference>
<evidence type="ECO:0000313" key="8">
    <source>
        <dbReference type="Proteomes" id="UP001642540"/>
    </source>
</evidence>
<dbReference type="PROSITE" id="PS00107">
    <property type="entry name" value="PROTEIN_KINASE_ATP"/>
    <property type="match status" value="1"/>
</dbReference>
<proteinExistence type="predicted"/>
<comment type="caution">
    <text evidence="7">The sequence shown here is derived from an EMBL/GenBank/DDBJ whole genome shotgun (WGS) entry which is preliminary data.</text>
</comment>
<dbReference type="PROSITE" id="PS00109">
    <property type="entry name" value="PROTEIN_KINASE_TYR"/>
    <property type="match status" value="1"/>
</dbReference>
<accession>A0ABP1RPQ2</accession>
<evidence type="ECO:0000256" key="4">
    <source>
        <dbReference type="SAM" id="Phobius"/>
    </source>
</evidence>
<feature type="transmembrane region" description="Helical" evidence="4">
    <location>
        <begin position="1001"/>
        <end position="1023"/>
    </location>
</feature>
<organism evidence="7 8">
    <name type="scientific">Orchesella dallaii</name>
    <dbReference type="NCBI Taxonomy" id="48710"/>
    <lineage>
        <taxon>Eukaryota</taxon>
        <taxon>Metazoa</taxon>
        <taxon>Ecdysozoa</taxon>
        <taxon>Arthropoda</taxon>
        <taxon>Hexapoda</taxon>
        <taxon>Collembola</taxon>
        <taxon>Entomobryomorpha</taxon>
        <taxon>Entomobryoidea</taxon>
        <taxon>Orchesellidae</taxon>
        <taxon>Orchesellinae</taxon>
        <taxon>Orchesella</taxon>
    </lineage>
</organism>
<feature type="chain" id="PRO_5047440288" description="Protein kinase domain-containing protein" evidence="5">
    <location>
        <begin position="33"/>
        <end position="1367"/>
    </location>
</feature>
<feature type="binding site" evidence="3">
    <location>
        <position position="1109"/>
    </location>
    <ligand>
        <name>ATP</name>
        <dbReference type="ChEBI" id="CHEBI:30616"/>
    </ligand>
</feature>
<feature type="domain" description="Protein kinase" evidence="6">
    <location>
        <begin position="1081"/>
        <end position="1358"/>
    </location>
</feature>
<keyword evidence="5" id="KW-0732">Signal</keyword>
<dbReference type="PRINTS" id="PR00109">
    <property type="entry name" value="TYRKINASE"/>
</dbReference>
<comment type="subcellular location">
    <subcellularLocation>
        <location evidence="1">Membrane</location>
        <topology evidence="1">Single-pass membrane protein</topology>
    </subcellularLocation>
</comment>
<evidence type="ECO:0000259" key="6">
    <source>
        <dbReference type="PROSITE" id="PS50011"/>
    </source>
</evidence>
<evidence type="ECO:0000256" key="3">
    <source>
        <dbReference type="PROSITE-ProRule" id="PRU10141"/>
    </source>
</evidence>
<gene>
    <name evidence="7" type="ORF">ODALV1_LOCUS24603</name>
</gene>
<keyword evidence="8" id="KW-1185">Reference proteome</keyword>
<dbReference type="Gene3D" id="1.10.510.10">
    <property type="entry name" value="Transferase(Phosphotransferase) domain 1"/>
    <property type="match status" value="1"/>
</dbReference>
<dbReference type="InterPro" id="IPR000719">
    <property type="entry name" value="Prot_kinase_dom"/>
</dbReference>
<dbReference type="Gene3D" id="3.30.200.20">
    <property type="entry name" value="Phosphorylase Kinase, domain 1"/>
    <property type="match status" value="1"/>
</dbReference>
<sequence length="1367" mass="156273">MLAKLYLTRWLRKSILFSALLLKLVCIQTVTAEHIELDKLFVDMTKQLNEVISGDISTNDFSRILDSNPVFGMNNLSTTSITVFYNSDCNILEAEQCSRQIQNVAELFNKTIPGLLTIFLTVDIPTIIELGKTRSTTKIELHKPPINLVLNLHEETKCENLRTIDYGDWDKLVNTDMWITLSPTTKVGFGYSEALIPCVGNDLLQPINKADFLVLTMKFGNTIGVTESFGLFQKRMDSLHQENVKFIKRNFYRTVNKTPKPMYYPTPSSVGGEAHRRLLVKYAQGWVTSSEVVDKSVVVQAPYFEQEIINEFAVTPTVPSNTCSSFNFQIEKLIWYAPSALAAISKFFKSVILNHEQWTTLNSEKLKNLYSSIKISSGTEIHLDIIIDYSDTLVYHDPGLPTVGTCSYNWVKVEDELNTILMEPLKSVTPKVLIFQLSNIGTIRMRAHAPIEFVKKVSPKLKFGCSYWKSDGFGKMTLNESEVATIVEACKEINGSLYLIKSEVTLEPKNYQTNYHLHYEDSVRKELEAVNSFRKEILRRHPEAQVYLELDVTATRQLEIKENYKVTAFCNQAVLEGNLYIEAIVNWAKFNNFPIILKSAFDYLEGPEFLSWLSFLRPQEYLQKQSVPSVDEEDEEEMEEEENHRNIAALFPSFVMRNYPSGINNWTVEPCIEWTQHRLSAQANFFHNRHIGTILDTTDFINQEVPIEAYEILLQFILYRFQVAEVVVEKNHQDVTTALKSSSEKSLAGPNHTLFICYSEADHDKHLAPKSNSELKKFLEDLSKQRSSYIAGIHVDLHKSLVIGEEDPLLELLLNQAENFNFDVGILINSSSCLTAAEIVLLKHASSEFLKMFSKLNYIVCKSELELISQDDELSLGTAFDTHLYLKRIFQQIQPNLKVFFRVEISATLDKDRETMNRYLRLVSHFQNFGSAYDINYFIVEAFDGNSNNGQANGWWAVKNYTDLTNPYSFVEKESVYFGRSMWYPPVPIKTKVVVANSNTIVIATSVSFLLLLLLAIFSTVMVMRYKKLSRYLTDQEVQEFLNGKENPAKETTDQESVSASAAEYMKFKADYDIPKADFSIDNENVLGAGNFGAVYKGSAKGKEAAIKKPNQDCPKGTFKTILTEIKVMCYIGMHPNIVGFFGAYTKEINKGILFVATEYCSNGSLESYLRKKKQVVARQEDSVYQNTQLVDFLYSHELHQFSTDIANGMAYIESKHVVHGDLAARNVLLDENFNCKIGDFGLSRKLYEYQKYVKKSQEPLPWKWMAYESLTKMEFTSKSDVWSYGVTLWEIYSLGNTPYGGLNWTMEFADELRNGLRLTKPQFANEEIYSKMLDCWNLDAENRPSFSEMAEVLKPFCRSSYTVLSE</sequence>
<keyword evidence="3" id="KW-0067">ATP-binding</keyword>
<dbReference type="InterPro" id="IPR001245">
    <property type="entry name" value="Ser-Thr/Tyr_kinase_cat_dom"/>
</dbReference>
<dbReference type="InterPro" id="IPR011009">
    <property type="entry name" value="Kinase-like_dom_sf"/>
</dbReference>